<organism evidence="1 2">
    <name type="scientific">Campylobacter blaseri</name>
    <dbReference type="NCBI Taxonomy" id="2042961"/>
    <lineage>
        <taxon>Bacteria</taxon>
        <taxon>Pseudomonadati</taxon>
        <taxon>Campylobacterota</taxon>
        <taxon>Epsilonproteobacteria</taxon>
        <taxon>Campylobacterales</taxon>
        <taxon>Campylobacteraceae</taxon>
        <taxon>Campylobacter</taxon>
    </lineage>
</organism>
<evidence type="ECO:0000313" key="2">
    <source>
        <dbReference type="Proteomes" id="UP000240535"/>
    </source>
</evidence>
<comment type="caution">
    <text evidence="1">The sequence shown here is derived from an EMBL/GenBank/DDBJ whole genome shotgun (WGS) entry which is preliminary data.</text>
</comment>
<proteinExistence type="predicted"/>
<protein>
    <submittedName>
        <fullName evidence="1">Sel1 repeat protein</fullName>
    </submittedName>
</protein>
<evidence type="ECO:0000313" key="1">
    <source>
        <dbReference type="EMBL" id="PSM51746.1"/>
    </source>
</evidence>
<dbReference type="EMBL" id="PDHH01000005">
    <property type="protein sequence ID" value="PSM51746.1"/>
    <property type="molecule type" value="Genomic_DNA"/>
</dbReference>
<gene>
    <name evidence="1" type="ORF">CQ405_06350</name>
</gene>
<keyword evidence="2" id="KW-1185">Reference proteome</keyword>
<name>A0A2P8QZR8_9BACT</name>
<dbReference type="Proteomes" id="UP000240535">
    <property type="component" value="Unassembled WGS sequence"/>
</dbReference>
<reference evidence="2" key="1">
    <citation type="submission" date="2017-10" db="EMBL/GenBank/DDBJ databases">
        <title>Campylobacter species from seals.</title>
        <authorList>
            <person name="Gilbert M.J."/>
            <person name="Zomer A.L."/>
            <person name="Timmerman A.J."/>
            <person name="Duim B."/>
            <person name="Wagenaar J.A."/>
        </authorList>
    </citation>
    <scope>NUCLEOTIDE SEQUENCE [LARGE SCALE GENOMIC DNA]</scope>
    <source>
        <strain evidence="2">17S00004-5</strain>
    </source>
</reference>
<dbReference type="AlphaFoldDB" id="A0A2P8QZR8"/>
<dbReference type="OrthoDB" id="9772133at2"/>
<accession>A0A2P8QZR8</accession>
<sequence>MLYTDSNIVEQNLTKAKEFFGKACELRERKGCQSYKVLNQSGY</sequence>